<dbReference type="Pfam" id="PF00583">
    <property type="entry name" value="Acetyltransf_1"/>
    <property type="match status" value="1"/>
</dbReference>
<protein>
    <submittedName>
        <fullName evidence="4">GNAT family N-acetyltransferase</fullName>
    </submittedName>
</protein>
<dbReference type="PROSITE" id="PS51186">
    <property type="entry name" value="GNAT"/>
    <property type="match status" value="1"/>
</dbReference>
<comment type="caution">
    <text evidence="4">The sequence shown here is derived from an EMBL/GenBank/DDBJ whole genome shotgun (WGS) entry which is preliminary data.</text>
</comment>
<evidence type="ECO:0000256" key="1">
    <source>
        <dbReference type="ARBA" id="ARBA00022679"/>
    </source>
</evidence>
<reference evidence="4 5" key="1">
    <citation type="submission" date="2019-09" db="EMBL/GenBank/DDBJ databases">
        <title>Bifidobacterium canis sp. nov., isolated from the digestive tract of German Shepherd dog puppy.</title>
        <authorList>
            <person name="Bunesova V."/>
        </authorList>
    </citation>
    <scope>NUCLEOTIDE SEQUENCE [LARGE SCALE GENOMIC DNA]</scope>
    <source>
        <strain evidence="4 5">GSD1FS</strain>
    </source>
</reference>
<sequence length="207" mass="23920">MPVQVQRTTDVDVIRDLSIRTFTETFAASNTEQDMRDFLERDYNRDVLAEQINDPDSTFFLVTVDGTPAGYMKVNVGRAQTEEMGDDALEVQRIYILREFKRHGIGTLLMNTAMDQARQLGKTRIWLGVWEHNDAAQAFYKRFGFTRTGQHDFYVGDDRQTDYLMERRWNKAAGADHSSIRTRCFALCHLYSKVSFTSGSMLMMIDV</sequence>
<keyword evidence="5" id="KW-1185">Reference proteome</keyword>
<dbReference type="RefSeq" id="WP_155589018.1">
    <property type="nucleotide sequence ID" value="NZ_WNLP01000008.1"/>
</dbReference>
<dbReference type="Gene3D" id="3.40.630.30">
    <property type="match status" value="1"/>
</dbReference>
<evidence type="ECO:0000313" key="4">
    <source>
        <dbReference type="EMBL" id="MUH60152.1"/>
    </source>
</evidence>
<keyword evidence="2" id="KW-0012">Acyltransferase</keyword>
<organism evidence="4 5">
    <name type="scientific">Bifidobacterium canis</name>
    <dbReference type="NCBI Taxonomy" id="2610880"/>
    <lineage>
        <taxon>Bacteria</taxon>
        <taxon>Bacillati</taxon>
        <taxon>Actinomycetota</taxon>
        <taxon>Actinomycetes</taxon>
        <taxon>Bifidobacteriales</taxon>
        <taxon>Bifidobacteriaceae</taxon>
        <taxon>Bifidobacterium</taxon>
    </lineage>
</organism>
<dbReference type="InterPro" id="IPR050680">
    <property type="entry name" value="YpeA/RimI_acetyltransf"/>
</dbReference>
<feature type="domain" description="N-acetyltransferase" evidence="3">
    <location>
        <begin position="17"/>
        <end position="170"/>
    </location>
</feature>
<dbReference type="PANTHER" id="PTHR43420:SF47">
    <property type="entry name" value="N-ACETYLTRANSFERASE DOMAIN-CONTAINING PROTEIN"/>
    <property type="match status" value="1"/>
</dbReference>
<name>A0A7K1J6B5_9BIFI</name>
<dbReference type="InterPro" id="IPR016181">
    <property type="entry name" value="Acyl_CoA_acyltransferase"/>
</dbReference>
<evidence type="ECO:0000313" key="5">
    <source>
        <dbReference type="Proteomes" id="UP000487882"/>
    </source>
</evidence>
<proteinExistence type="predicted"/>
<keyword evidence="1 4" id="KW-0808">Transferase</keyword>
<dbReference type="SUPFAM" id="SSF55729">
    <property type="entry name" value="Acyl-CoA N-acyltransferases (Nat)"/>
    <property type="match status" value="1"/>
</dbReference>
<dbReference type="PANTHER" id="PTHR43420">
    <property type="entry name" value="ACETYLTRANSFERASE"/>
    <property type="match status" value="1"/>
</dbReference>
<dbReference type="CDD" id="cd04301">
    <property type="entry name" value="NAT_SF"/>
    <property type="match status" value="1"/>
</dbReference>
<dbReference type="InterPro" id="IPR000182">
    <property type="entry name" value="GNAT_dom"/>
</dbReference>
<dbReference type="Proteomes" id="UP000487882">
    <property type="component" value="Unassembled WGS sequence"/>
</dbReference>
<dbReference type="EMBL" id="WNLP01000008">
    <property type="protein sequence ID" value="MUH60152.1"/>
    <property type="molecule type" value="Genomic_DNA"/>
</dbReference>
<gene>
    <name evidence="4" type="ORF">GSD1FS_1505</name>
</gene>
<dbReference type="GO" id="GO:0016747">
    <property type="term" value="F:acyltransferase activity, transferring groups other than amino-acyl groups"/>
    <property type="evidence" value="ECO:0007669"/>
    <property type="project" value="InterPro"/>
</dbReference>
<evidence type="ECO:0000256" key="2">
    <source>
        <dbReference type="ARBA" id="ARBA00023315"/>
    </source>
</evidence>
<evidence type="ECO:0000259" key="3">
    <source>
        <dbReference type="PROSITE" id="PS51186"/>
    </source>
</evidence>
<accession>A0A7K1J6B5</accession>
<dbReference type="AlphaFoldDB" id="A0A7K1J6B5"/>